<evidence type="ECO:0000313" key="2">
    <source>
        <dbReference type="Proteomes" id="UP000318939"/>
    </source>
</evidence>
<dbReference type="RefSeq" id="WP_244615531.1">
    <property type="nucleotide sequence ID" value="NZ_CP117268.1"/>
</dbReference>
<reference evidence="1 2" key="2">
    <citation type="journal article" date="2023" name="MicrobiologyOpen">
        <title>Genomics of the tumorigenes clade of the family Rhizobiaceae and description of Rhizobium rhododendri sp. nov.</title>
        <authorList>
            <person name="Kuzmanovic N."/>
            <person name="diCenzo G.C."/>
            <person name="Bunk B."/>
            <person name="Sproeer C."/>
            <person name="Fruehling A."/>
            <person name="Neumann-Schaal M."/>
            <person name="Overmann J."/>
            <person name="Smalla K."/>
        </authorList>
    </citation>
    <scope>NUCLEOTIDE SEQUENCE [LARGE SCALE GENOMIC DNA]</scope>
    <source>
        <strain evidence="2">rho-6.2</strain>
        <plasmid evidence="1 2">unnamed1</plasmid>
    </source>
</reference>
<dbReference type="Proteomes" id="UP000318939">
    <property type="component" value="Plasmid unnamed1"/>
</dbReference>
<proteinExistence type="predicted"/>
<gene>
    <name evidence="1" type="ORF">PR018_22325</name>
</gene>
<dbReference type="EMBL" id="CP117268">
    <property type="protein sequence ID" value="WFS25027.1"/>
    <property type="molecule type" value="Genomic_DNA"/>
</dbReference>
<geneLocation type="plasmid" evidence="1 2">
    <name>unnamed1</name>
</geneLocation>
<protein>
    <submittedName>
        <fullName evidence="1">Uncharacterized protein</fullName>
    </submittedName>
</protein>
<sequence length="81" mass="8852">MTMEDGTPVLGSLEIKGRFLVLMVNSAQRARRGIELLQNVLGKMVHTPLTSIQTIEQAKQAYAGWKTTADDIPLEVAATRA</sequence>
<accession>A0ABY8IPC7</accession>
<keyword evidence="1" id="KW-0614">Plasmid</keyword>
<evidence type="ECO:0000313" key="1">
    <source>
        <dbReference type="EMBL" id="WFS25027.1"/>
    </source>
</evidence>
<organism evidence="1 2">
    <name type="scientific">Rhizobium rhododendri</name>
    <dbReference type="NCBI Taxonomy" id="2506430"/>
    <lineage>
        <taxon>Bacteria</taxon>
        <taxon>Pseudomonadati</taxon>
        <taxon>Pseudomonadota</taxon>
        <taxon>Alphaproteobacteria</taxon>
        <taxon>Hyphomicrobiales</taxon>
        <taxon>Rhizobiaceae</taxon>
        <taxon>Rhizobium/Agrobacterium group</taxon>
        <taxon>Rhizobium</taxon>
    </lineage>
</organism>
<keyword evidence="2" id="KW-1185">Reference proteome</keyword>
<name>A0ABY8IPC7_9HYPH</name>
<reference evidence="1 2" key="1">
    <citation type="journal article" date="2019" name="Phytopathology">
        <title>A Novel Group of Rhizobium tumorigenes-Like Agrobacteria Associated with Crown Gall Disease of Rhododendron and Blueberry.</title>
        <authorList>
            <person name="Kuzmanovic N."/>
            <person name="Behrens P."/>
            <person name="Idczak E."/>
            <person name="Wagner S."/>
            <person name="Gotz M."/>
            <person name="Sproer C."/>
            <person name="Bunk B."/>
            <person name="Overmann J."/>
            <person name="Smalla K."/>
        </authorList>
    </citation>
    <scope>NUCLEOTIDE SEQUENCE [LARGE SCALE GENOMIC DNA]</scope>
    <source>
        <strain evidence="2">rho-6.2</strain>
    </source>
</reference>